<evidence type="ECO:0000259" key="1">
    <source>
        <dbReference type="Pfam" id="PF01850"/>
    </source>
</evidence>
<dbReference type="KEGG" id="agv:OJF2_69520"/>
<feature type="domain" description="PIN" evidence="1">
    <location>
        <begin position="19"/>
        <end position="124"/>
    </location>
</feature>
<evidence type="ECO:0000313" key="3">
    <source>
        <dbReference type="Proteomes" id="UP000324233"/>
    </source>
</evidence>
<gene>
    <name evidence="2" type="ORF">OJF2_69520</name>
</gene>
<dbReference type="InterPro" id="IPR002716">
    <property type="entry name" value="PIN_dom"/>
</dbReference>
<protein>
    <submittedName>
        <fullName evidence="2">PIN domain protein</fullName>
    </submittedName>
</protein>
<dbReference type="Proteomes" id="UP000324233">
    <property type="component" value="Chromosome"/>
</dbReference>
<dbReference type="Gene3D" id="3.40.50.1010">
    <property type="entry name" value="5'-nuclease"/>
    <property type="match status" value="1"/>
</dbReference>
<dbReference type="EMBL" id="CP042997">
    <property type="protein sequence ID" value="QEH38351.1"/>
    <property type="molecule type" value="Genomic_DNA"/>
</dbReference>
<dbReference type="AlphaFoldDB" id="A0A5B9WEG0"/>
<dbReference type="SUPFAM" id="SSF88723">
    <property type="entry name" value="PIN domain-like"/>
    <property type="match status" value="1"/>
</dbReference>
<sequence length="132" mass="14240">MVFLGTCPVIYLIEQPAILGPVAKGRVAGLLGRGEVLAVSDLVRMECLVGPLKRDDAVLLAGYRLFFESPDVRVLPISPAVCDRAAEIRARHGIRPLDSLHLAAAVEHGCSLFLSNDAQLKRFPDVVVEILA</sequence>
<dbReference type="Pfam" id="PF01850">
    <property type="entry name" value="PIN"/>
    <property type="match status" value="1"/>
</dbReference>
<dbReference type="RefSeq" id="WP_168222196.1">
    <property type="nucleotide sequence ID" value="NZ_CP042997.1"/>
</dbReference>
<reference evidence="2 3" key="1">
    <citation type="submission" date="2019-08" db="EMBL/GenBank/DDBJ databases">
        <title>Deep-cultivation of Planctomycetes and their phenomic and genomic characterization uncovers novel biology.</title>
        <authorList>
            <person name="Wiegand S."/>
            <person name="Jogler M."/>
            <person name="Boedeker C."/>
            <person name="Pinto D."/>
            <person name="Vollmers J."/>
            <person name="Rivas-Marin E."/>
            <person name="Kohn T."/>
            <person name="Peeters S.H."/>
            <person name="Heuer A."/>
            <person name="Rast P."/>
            <person name="Oberbeckmann S."/>
            <person name="Bunk B."/>
            <person name="Jeske O."/>
            <person name="Meyerdierks A."/>
            <person name="Storesund J.E."/>
            <person name="Kallscheuer N."/>
            <person name="Luecker S."/>
            <person name="Lage O.M."/>
            <person name="Pohl T."/>
            <person name="Merkel B.J."/>
            <person name="Hornburger P."/>
            <person name="Mueller R.-W."/>
            <person name="Bruemmer F."/>
            <person name="Labrenz M."/>
            <person name="Spormann A.M."/>
            <person name="Op den Camp H."/>
            <person name="Overmann J."/>
            <person name="Amann R."/>
            <person name="Jetten M.S.M."/>
            <person name="Mascher T."/>
            <person name="Medema M.H."/>
            <person name="Devos D.P."/>
            <person name="Kaster A.-K."/>
            <person name="Ovreas L."/>
            <person name="Rohde M."/>
            <person name="Galperin M.Y."/>
            <person name="Jogler C."/>
        </authorList>
    </citation>
    <scope>NUCLEOTIDE SEQUENCE [LARGE SCALE GENOMIC DNA]</scope>
    <source>
        <strain evidence="2 3">OJF2</strain>
    </source>
</reference>
<organism evidence="2 3">
    <name type="scientific">Aquisphaera giovannonii</name>
    <dbReference type="NCBI Taxonomy" id="406548"/>
    <lineage>
        <taxon>Bacteria</taxon>
        <taxon>Pseudomonadati</taxon>
        <taxon>Planctomycetota</taxon>
        <taxon>Planctomycetia</taxon>
        <taxon>Isosphaerales</taxon>
        <taxon>Isosphaeraceae</taxon>
        <taxon>Aquisphaera</taxon>
    </lineage>
</organism>
<keyword evidence="3" id="KW-1185">Reference proteome</keyword>
<proteinExistence type="predicted"/>
<accession>A0A5B9WEG0</accession>
<evidence type="ECO:0000313" key="2">
    <source>
        <dbReference type="EMBL" id="QEH38351.1"/>
    </source>
</evidence>
<name>A0A5B9WEG0_9BACT</name>
<dbReference type="InterPro" id="IPR029060">
    <property type="entry name" value="PIN-like_dom_sf"/>
</dbReference>